<evidence type="ECO:0000313" key="5">
    <source>
        <dbReference type="EMBL" id="ROH89668.1"/>
    </source>
</evidence>
<dbReference type="InterPro" id="IPR018060">
    <property type="entry name" value="HTH_AraC"/>
</dbReference>
<dbReference type="InterPro" id="IPR020449">
    <property type="entry name" value="Tscrpt_reg_AraC-type_HTH"/>
</dbReference>
<dbReference type="InterPro" id="IPR009057">
    <property type="entry name" value="Homeodomain-like_sf"/>
</dbReference>
<name>A0A3N0VBN0_9GAMM</name>
<dbReference type="InterPro" id="IPR032687">
    <property type="entry name" value="AraC-type_N"/>
</dbReference>
<protein>
    <submittedName>
        <fullName evidence="5">AraC family transcriptional regulator</fullName>
    </submittedName>
</protein>
<dbReference type="GO" id="GO:0003700">
    <property type="term" value="F:DNA-binding transcription factor activity"/>
    <property type="evidence" value="ECO:0007669"/>
    <property type="project" value="InterPro"/>
</dbReference>
<dbReference type="PANTHER" id="PTHR47894">
    <property type="entry name" value="HTH-TYPE TRANSCRIPTIONAL REGULATOR GADX"/>
    <property type="match status" value="1"/>
</dbReference>
<comment type="caution">
    <text evidence="5">The sequence shown here is derived from an EMBL/GenBank/DDBJ whole genome shotgun (WGS) entry which is preliminary data.</text>
</comment>
<reference evidence="5 6" key="1">
    <citation type="submission" date="2018-10" db="EMBL/GenBank/DDBJ databases">
        <authorList>
            <person name="Chen W.-M."/>
        </authorList>
    </citation>
    <scope>NUCLEOTIDE SEQUENCE [LARGE SCALE GENOMIC DNA]</scope>
    <source>
        <strain evidence="5 6">THS-13</strain>
    </source>
</reference>
<evidence type="ECO:0000256" key="3">
    <source>
        <dbReference type="ARBA" id="ARBA00023163"/>
    </source>
</evidence>
<evidence type="ECO:0000313" key="6">
    <source>
        <dbReference type="Proteomes" id="UP000282106"/>
    </source>
</evidence>
<dbReference type="SMART" id="SM00342">
    <property type="entry name" value="HTH_ARAC"/>
    <property type="match status" value="1"/>
</dbReference>
<dbReference type="EMBL" id="RJVO01000004">
    <property type="protein sequence ID" value="ROH89668.1"/>
    <property type="molecule type" value="Genomic_DNA"/>
</dbReference>
<evidence type="ECO:0000256" key="1">
    <source>
        <dbReference type="ARBA" id="ARBA00023015"/>
    </source>
</evidence>
<dbReference type="SUPFAM" id="SSF46689">
    <property type="entry name" value="Homeodomain-like"/>
    <property type="match status" value="1"/>
</dbReference>
<dbReference type="GO" id="GO:0005829">
    <property type="term" value="C:cytosol"/>
    <property type="evidence" value="ECO:0007669"/>
    <property type="project" value="TreeGrafter"/>
</dbReference>
<evidence type="ECO:0000259" key="4">
    <source>
        <dbReference type="PROSITE" id="PS01124"/>
    </source>
</evidence>
<dbReference type="GO" id="GO:0000976">
    <property type="term" value="F:transcription cis-regulatory region binding"/>
    <property type="evidence" value="ECO:0007669"/>
    <property type="project" value="TreeGrafter"/>
</dbReference>
<keyword evidence="3" id="KW-0804">Transcription</keyword>
<gene>
    <name evidence="5" type="ORF">ED208_11135</name>
</gene>
<keyword evidence="1" id="KW-0805">Transcription regulation</keyword>
<dbReference type="Pfam" id="PF12625">
    <property type="entry name" value="Arabinose_bd"/>
    <property type="match status" value="1"/>
</dbReference>
<dbReference type="InParanoid" id="A0A3N0VBN0"/>
<accession>A0A3N0VBN0</accession>
<dbReference type="Proteomes" id="UP000282106">
    <property type="component" value="Unassembled WGS sequence"/>
</dbReference>
<keyword evidence="2" id="KW-0238">DNA-binding</keyword>
<dbReference type="PRINTS" id="PR00032">
    <property type="entry name" value="HTHARAC"/>
</dbReference>
<keyword evidence="6" id="KW-1185">Reference proteome</keyword>
<dbReference type="PANTHER" id="PTHR47894:SF1">
    <property type="entry name" value="HTH-TYPE TRANSCRIPTIONAL REGULATOR VQSM"/>
    <property type="match status" value="1"/>
</dbReference>
<dbReference type="Gene3D" id="1.10.10.60">
    <property type="entry name" value="Homeodomain-like"/>
    <property type="match status" value="1"/>
</dbReference>
<organism evidence="5 6">
    <name type="scientific">Stagnimonas aquatica</name>
    <dbReference type="NCBI Taxonomy" id="2689987"/>
    <lineage>
        <taxon>Bacteria</taxon>
        <taxon>Pseudomonadati</taxon>
        <taxon>Pseudomonadota</taxon>
        <taxon>Gammaproteobacteria</taxon>
        <taxon>Nevskiales</taxon>
        <taxon>Nevskiaceae</taxon>
        <taxon>Stagnimonas</taxon>
    </lineage>
</organism>
<evidence type="ECO:0000256" key="2">
    <source>
        <dbReference type="ARBA" id="ARBA00023125"/>
    </source>
</evidence>
<dbReference type="AlphaFoldDB" id="A0A3N0VBN0"/>
<feature type="domain" description="HTH araC/xylS-type" evidence="4">
    <location>
        <begin position="309"/>
        <end position="387"/>
    </location>
</feature>
<sequence length="390" mass="42617">MPHSTALAVMRPRGIPIMPAAPECCSRGADDSLWPFHDLDPSRHSRMAVQSVHLPPLPALMAAPAGISARYLSELLPAALPAPWLTQVGIDPQRLRGDEHYRVPLYQAYALLEQALAAQTDPLLALQQARQLSLKAYPWLGLSLLASTDLGTGLARLIELEPLVWDGSRIELSVEGESASLRWLPLHPIPPAVMELALAGWVLLAPALAGVPASGLRLGFAHAARAPLAAYRELLGTEPLFDQPETALHFPAEWLRRELKLADPSAADWVLAEARRRLAEGPLSWRLELRLRAACFAALPGELPEAAALADAVGLSARGLRERLQAQNLNLRALQDEVRRDAACRWLRHGQADLAEIAQACGFSEQSAFQRAFRRWTGNTPAVWRQARVG</sequence>
<dbReference type="PROSITE" id="PS01124">
    <property type="entry name" value="HTH_ARAC_FAMILY_2"/>
    <property type="match status" value="1"/>
</dbReference>
<proteinExistence type="predicted"/>
<dbReference type="Pfam" id="PF12833">
    <property type="entry name" value="HTH_18"/>
    <property type="match status" value="1"/>
</dbReference>